<evidence type="ECO:0000256" key="4">
    <source>
        <dbReference type="SAM" id="MobiDB-lite"/>
    </source>
</evidence>
<feature type="repeat" description="WD" evidence="3">
    <location>
        <begin position="27"/>
        <end position="68"/>
    </location>
</feature>
<dbReference type="CDD" id="cd00200">
    <property type="entry name" value="WD40"/>
    <property type="match status" value="1"/>
</dbReference>
<gene>
    <name evidence="6" type="ORF">K503DRAFT_853745</name>
</gene>
<dbReference type="Pfam" id="PF23414">
    <property type="entry name" value="Beta-prop_EML_2"/>
    <property type="match status" value="1"/>
</dbReference>
<keyword evidence="1 3" id="KW-0853">WD repeat</keyword>
<dbReference type="PROSITE" id="PS50294">
    <property type="entry name" value="WD_REPEATS_REGION"/>
    <property type="match status" value="6"/>
</dbReference>
<dbReference type="SMART" id="SM00028">
    <property type="entry name" value="TPR"/>
    <property type="match status" value="3"/>
</dbReference>
<evidence type="ECO:0000259" key="5">
    <source>
        <dbReference type="SMART" id="SM01007"/>
    </source>
</evidence>
<dbReference type="InParanoid" id="A0A1B7ND29"/>
<keyword evidence="7" id="KW-1185">Reference proteome</keyword>
<dbReference type="Gene3D" id="1.25.40.10">
    <property type="entry name" value="Tetratricopeptide repeat domain"/>
    <property type="match status" value="2"/>
</dbReference>
<dbReference type="Gene3D" id="3.40.225.10">
    <property type="entry name" value="Class II aldolase/adducin N-terminal domain"/>
    <property type="match status" value="1"/>
</dbReference>
<dbReference type="InterPro" id="IPR011990">
    <property type="entry name" value="TPR-like_helical_dom_sf"/>
</dbReference>
<dbReference type="Proteomes" id="UP000092154">
    <property type="component" value="Unassembled WGS sequence"/>
</dbReference>
<dbReference type="PROSITE" id="PS50082">
    <property type="entry name" value="WD_REPEATS_2"/>
    <property type="match status" value="6"/>
</dbReference>
<dbReference type="InterPro" id="IPR001680">
    <property type="entry name" value="WD40_rpt"/>
</dbReference>
<evidence type="ECO:0000256" key="2">
    <source>
        <dbReference type="ARBA" id="ARBA00022737"/>
    </source>
</evidence>
<dbReference type="AlphaFoldDB" id="A0A1B7ND29"/>
<feature type="region of interest" description="Disordered" evidence="4">
    <location>
        <begin position="289"/>
        <end position="308"/>
    </location>
</feature>
<reference evidence="6 7" key="1">
    <citation type="submission" date="2016-06" db="EMBL/GenBank/DDBJ databases">
        <title>Comparative genomics of the ectomycorrhizal sister species Rhizopogon vinicolor and Rhizopogon vesiculosus (Basidiomycota: Boletales) reveals a divergence of the mating type B locus.</title>
        <authorList>
            <consortium name="DOE Joint Genome Institute"/>
            <person name="Mujic A.B."/>
            <person name="Kuo A."/>
            <person name="Tritt A."/>
            <person name="Lipzen A."/>
            <person name="Chen C."/>
            <person name="Johnson J."/>
            <person name="Sharma A."/>
            <person name="Barry K."/>
            <person name="Grigoriev I.V."/>
            <person name="Spatafora J.W."/>
        </authorList>
    </citation>
    <scope>NUCLEOTIDE SEQUENCE [LARGE SCALE GENOMIC DNA]</scope>
    <source>
        <strain evidence="6 7">AM-OR11-026</strain>
    </source>
</reference>
<dbReference type="InterPro" id="IPR055442">
    <property type="entry name" value="Beta-prop_EML-like_2nd"/>
</dbReference>
<feature type="repeat" description="WD" evidence="3">
    <location>
        <begin position="70"/>
        <end position="111"/>
    </location>
</feature>
<dbReference type="PANTHER" id="PTHR22847">
    <property type="entry name" value="WD40 REPEAT PROTEIN"/>
    <property type="match status" value="1"/>
</dbReference>
<evidence type="ECO:0000256" key="1">
    <source>
        <dbReference type="ARBA" id="ARBA00022574"/>
    </source>
</evidence>
<dbReference type="GO" id="GO:1990234">
    <property type="term" value="C:transferase complex"/>
    <property type="evidence" value="ECO:0007669"/>
    <property type="project" value="UniProtKB-ARBA"/>
</dbReference>
<feature type="repeat" description="WD" evidence="3">
    <location>
        <begin position="113"/>
        <end position="154"/>
    </location>
</feature>
<dbReference type="OrthoDB" id="2682234at2759"/>
<dbReference type="STRING" id="1314800.A0A1B7ND29"/>
<dbReference type="SMART" id="SM01007">
    <property type="entry name" value="Aldolase_II"/>
    <property type="match status" value="1"/>
</dbReference>
<dbReference type="InterPro" id="IPR036409">
    <property type="entry name" value="Aldolase_II/adducin_N_sf"/>
</dbReference>
<accession>A0A1B7ND29</accession>
<dbReference type="Pfam" id="PF06985">
    <property type="entry name" value="HET"/>
    <property type="match status" value="1"/>
</dbReference>
<dbReference type="InterPro" id="IPR020472">
    <property type="entry name" value="WD40_PAC1"/>
</dbReference>
<dbReference type="InterPro" id="IPR015943">
    <property type="entry name" value="WD40/YVTN_repeat-like_dom_sf"/>
</dbReference>
<dbReference type="InterPro" id="IPR001303">
    <property type="entry name" value="Aldolase_II/adducin_N"/>
</dbReference>
<dbReference type="EMBL" id="KV448150">
    <property type="protein sequence ID" value="OAX42738.1"/>
    <property type="molecule type" value="Genomic_DNA"/>
</dbReference>
<dbReference type="SMART" id="SM00320">
    <property type="entry name" value="WD40"/>
    <property type="match status" value="6"/>
</dbReference>
<dbReference type="FunFam" id="3.40.225.10:FF:000009">
    <property type="entry name" value="Class II aldolase/adducin N-terminal"/>
    <property type="match status" value="1"/>
</dbReference>
<proteinExistence type="predicted"/>
<dbReference type="Pfam" id="PF00596">
    <property type="entry name" value="Aldolase_II"/>
    <property type="match status" value="1"/>
</dbReference>
<evidence type="ECO:0000256" key="3">
    <source>
        <dbReference type="PROSITE-ProRule" id="PRU00221"/>
    </source>
</evidence>
<feature type="repeat" description="WD" evidence="3">
    <location>
        <begin position="155"/>
        <end position="196"/>
    </location>
</feature>
<dbReference type="SUPFAM" id="SSF53639">
    <property type="entry name" value="AraD/HMP-PK domain-like"/>
    <property type="match status" value="1"/>
</dbReference>
<dbReference type="NCBIfam" id="NF004855">
    <property type="entry name" value="PRK06208.1"/>
    <property type="match status" value="1"/>
</dbReference>
<dbReference type="PRINTS" id="PR00320">
    <property type="entry name" value="GPROTEINBRPT"/>
</dbReference>
<dbReference type="InterPro" id="IPR019734">
    <property type="entry name" value="TPR_rpt"/>
</dbReference>
<dbReference type="InterPro" id="IPR010730">
    <property type="entry name" value="HET"/>
</dbReference>
<dbReference type="GO" id="GO:0005634">
    <property type="term" value="C:nucleus"/>
    <property type="evidence" value="ECO:0007669"/>
    <property type="project" value="TreeGrafter"/>
</dbReference>
<dbReference type="Gene3D" id="2.130.10.10">
    <property type="entry name" value="YVTN repeat-like/Quinoprotein amine dehydrogenase"/>
    <property type="match status" value="2"/>
</dbReference>
<organism evidence="6 7">
    <name type="scientific">Rhizopogon vinicolor AM-OR11-026</name>
    <dbReference type="NCBI Taxonomy" id="1314800"/>
    <lineage>
        <taxon>Eukaryota</taxon>
        <taxon>Fungi</taxon>
        <taxon>Dikarya</taxon>
        <taxon>Basidiomycota</taxon>
        <taxon>Agaricomycotina</taxon>
        <taxon>Agaricomycetes</taxon>
        <taxon>Agaricomycetidae</taxon>
        <taxon>Boletales</taxon>
        <taxon>Suillineae</taxon>
        <taxon>Rhizopogonaceae</taxon>
        <taxon>Rhizopogon</taxon>
    </lineage>
</organism>
<feature type="compositionally biased region" description="Basic and acidic residues" evidence="4">
    <location>
        <begin position="298"/>
        <end position="308"/>
    </location>
</feature>
<dbReference type="PANTHER" id="PTHR22847:SF637">
    <property type="entry name" value="WD REPEAT DOMAIN 5B"/>
    <property type="match status" value="1"/>
</dbReference>
<dbReference type="SUPFAM" id="SSF50978">
    <property type="entry name" value="WD40 repeat-like"/>
    <property type="match status" value="1"/>
</dbReference>
<protein>
    <recommendedName>
        <fullName evidence="5">Class II aldolase/adducin N-terminal domain-containing protein</fullName>
    </recommendedName>
</protein>
<dbReference type="SUPFAM" id="SSF48452">
    <property type="entry name" value="TPR-like"/>
    <property type="match status" value="2"/>
</dbReference>
<sequence>MSTVLDAARNAYLTVKRRQRSSTKQTMRGHNGVVAGVAFFKDGRRAVTGSHDSTLRIWNIQTGALVAGPLKGHTDRVRSVAVSPDDKLIASGGDDDTIILWDVESKQKIYDRLEKHGDWVRSVCFSPNGKTLASGSDDKTVVIWDVETGNVIATLEGHRNLVLSVAFSPDGLKLASGSWDKTIRVWRTDNAEHLLKINAHQNYVTSVVWSPDGHQLVSVSFDKTIKFWDSSTGQQVGQPYTDHTESIFSVAISVDGCFIATASYDKTIRLWSTRMEDISLDINSKLSGDHSGANDGSSDNRKPSGSRDKQSLFDILNVTTVVVGACIARDFHTAEELLTEEIDTNTNNYESYANRSVVRARNGEWDSALQDAVQSITIQPSLIRYISKGIVLCGKEQLWDAMEAFDLGFVFSNRDPMAINILLLIKAIVLFNANHRYEAMRRVENLAAACQGIDTLPCTVVDLYLRVQHAIIAFDNGRYSDSADQLTARIENVTDLMLQRTLSEPRLKIFTVRDCTVSCVVKGNEADAASDHEGAIELYSAAIALDASCDSLFAHRGKANLGRHLYLEALADAEQVVELDPSSYVGYELKHAALLGAQRYDEAIETFKNMLIKLDADPDMQIRDLRRQYVSPSQVDNAILTAIRVHLENAPHRLINTSTGRLCDREAQVNAFKASTDYKKLLASTSKQADLSTKLILDVVGIYFRCVMLSHRWEGKELLLRDVLDKVVYDLHPVGNMTKLQSFCKTARDAGYRWTWVDTCCIDQSNNVEVQESVNSMFTWYRLSALMIVYLSDVPPSSQPGALAESVWNTRGWTCFQRSSLPQFEVMSNIPTTKLRDSSKDIPYPPTFSDAPIPPTFSDAFEYRAFLKFRLAQAYRIFAKYGFDGGVAGHITVQDPIKPDCFWVSPWGVHFKLIQPELLLLINQEGKIQDEESGPIRVPNKAAYLIHSAIHEARPEIICVAHSHTTYGKAFGTLGVPLDPITQDSCVFYEDHAFCDFRGIVDDHEEGQAIAAALGSKKAAILQNHGLLVATKSIESVVFFFISLEKCCQVQIIADQAAAVRGQRPRTIDREAAIRAQEVFGSEYAGWFSGIIEFQLLEHEEGKKFEYIPAGSANTKEKL</sequence>
<feature type="repeat" description="WD" evidence="3">
    <location>
        <begin position="197"/>
        <end position="238"/>
    </location>
</feature>
<keyword evidence="2" id="KW-0677">Repeat</keyword>
<feature type="repeat" description="WD" evidence="3">
    <location>
        <begin position="240"/>
        <end position="274"/>
    </location>
</feature>
<dbReference type="InterPro" id="IPR036322">
    <property type="entry name" value="WD40_repeat_dom_sf"/>
</dbReference>
<evidence type="ECO:0000313" key="6">
    <source>
        <dbReference type="EMBL" id="OAX42738.1"/>
    </source>
</evidence>
<dbReference type="InterPro" id="IPR019775">
    <property type="entry name" value="WD40_repeat_CS"/>
</dbReference>
<evidence type="ECO:0000313" key="7">
    <source>
        <dbReference type="Proteomes" id="UP000092154"/>
    </source>
</evidence>
<feature type="domain" description="Class II aldolase/adducin N-terminal" evidence="5">
    <location>
        <begin position="869"/>
        <end position="1052"/>
    </location>
</feature>
<name>A0A1B7ND29_9AGAM</name>
<dbReference type="PROSITE" id="PS00678">
    <property type="entry name" value="WD_REPEATS_1"/>
    <property type="match status" value="4"/>
</dbReference>
<dbReference type="Pfam" id="PF00400">
    <property type="entry name" value="WD40"/>
    <property type="match status" value="2"/>
</dbReference>